<sequence length="460" mass="53428">MRKMNFQSANYEVRPGVVLSGQTTTVRIVPRGRHARFDDKLHRLTWSERRNPHQHAPEILAPDSETGYRIYFLPMQESRDPRGLEAYESVTVKPERDGSLQFQHMFTGEQEYGLVITAEQEKKEVLKLSIYSLLPDLYGRRVYRGDQHAHSFFSDGKEDPCVVAANYRKYGYDYMALTDHHKIYPSRLLLQAYEKVPLELAVFTGEEVHVPYPSDIHAVNFGGKASVNEYYVDHQTECNEEIAKMAETLSKTEEAVSFDALQVAQRIWVAQKIREFGGMPILVHPHWINNNTYNMPDVMTDYLLKNQVYDAFELLGGLSVHENNLQTAFYHEERAKGCRIPVVGSTDSHGTEPPRCFNDISTLVYAFDPSFESLTAAIKDCYSVAVEEYQEENQYRLHGPYRMVKYGRYLMETYFPRHDEMCWEQGRLMKDYALGDPDAEEMLRLVYGRVERYAQEFFGY</sequence>
<dbReference type="GO" id="GO:0035312">
    <property type="term" value="F:5'-3' DNA exonuclease activity"/>
    <property type="evidence" value="ECO:0007669"/>
    <property type="project" value="TreeGrafter"/>
</dbReference>
<proteinExistence type="predicted"/>
<feature type="domain" description="Polymerase/histidinol phosphatase N-terminal" evidence="1">
    <location>
        <begin position="145"/>
        <end position="212"/>
    </location>
</feature>
<dbReference type="GO" id="GO:0004534">
    <property type="term" value="F:5'-3' RNA exonuclease activity"/>
    <property type="evidence" value="ECO:0007669"/>
    <property type="project" value="TreeGrafter"/>
</dbReference>
<dbReference type="SMART" id="SM00481">
    <property type="entry name" value="POLIIIAc"/>
    <property type="match status" value="1"/>
</dbReference>
<reference evidence="2" key="1">
    <citation type="submission" date="2020-08" db="EMBL/GenBank/DDBJ databases">
        <title>Genome public.</title>
        <authorList>
            <person name="Liu C."/>
            <person name="Sun Q."/>
        </authorList>
    </citation>
    <scope>NUCLEOTIDE SEQUENCE</scope>
    <source>
        <strain evidence="2">NSJ-32</strain>
    </source>
</reference>
<name>A0A926DT50_9FIRM</name>
<dbReference type="Gene3D" id="3.20.20.140">
    <property type="entry name" value="Metal-dependent hydrolases"/>
    <property type="match status" value="1"/>
</dbReference>
<organism evidence="2 3">
    <name type="scientific">Bianquea renquensis</name>
    <dbReference type="NCBI Taxonomy" id="2763661"/>
    <lineage>
        <taxon>Bacteria</taxon>
        <taxon>Bacillati</taxon>
        <taxon>Bacillota</taxon>
        <taxon>Clostridia</taxon>
        <taxon>Eubacteriales</taxon>
        <taxon>Bianqueaceae</taxon>
        <taxon>Bianquea</taxon>
    </lineage>
</organism>
<dbReference type="RefSeq" id="WP_177718569.1">
    <property type="nucleotide sequence ID" value="NZ_JACRSQ010000017.1"/>
</dbReference>
<dbReference type="AlphaFoldDB" id="A0A926DT50"/>
<accession>A0A926DT50</accession>
<dbReference type="InterPro" id="IPR052018">
    <property type="entry name" value="PHP_domain"/>
</dbReference>
<dbReference type="PANTHER" id="PTHR42924:SF3">
    <property type="entry name" value="POLYMERASE_HISTIDINOL PHOSPHATASE N-TERMINAL DOMAIN-CONTAINING PROTEIN"/>
    <property type="match status" value="1"/>
</dbReference>
<dbReference type="Proteomes" id="UP000657006">
    <property type="component" value="Unassembled WGS sequence"/>
</dbReference>
<dbReference type="EMBL" id="JACRSQ010000017">
    <property type="protein sequence ID" value="MBC8544156.1"/>
    <property type="molecule type" value="Genomic_DNA"/>
</dbReference>
<keyword evidence="3" id="KW-1185">Reference proteome</keyword>
<dbReference type="InterPro" id="IPR016195">
    <property type="entry name" value="Pol/histidinol_Pase-like"/>
</dbReference>
<dbReference type="PANTHER" id="PTHR42924">
    <property type="entry name" value="EXONUCLEASE"/>
    <property type="match status" value="1"/>
</dbReference>
<dbReference type="SUPFAM" id="SSF89550">
    <property type="entry name" value="PHP domain-like"/>
    <property type="match status" value="1"/>
</dbReference>
<evidence type="ECO:0000259" key="1">
    <source>
        <dbReference type="SMART" id="SM00481"/>
    </source>
</evidence>
<dbReference type="InterPro" id="IPR003141">
    <property type="entry name" value="Pol/His_phosphatase_N"/>
</dbReference>
<evidence type="ECO:0000313" key="2">
    <source>
        <dbReference type="EMBL" id="MBC8544156.1"/>
    </source>
</evidence>
<protein>
    <recommendedName>
        <fullName evidence="1">Polymerase/histidinol phosphatase N-terminal domain-containing protein</fullName>
    </recommendedName>
</protein>
<comment type="caution">
    <text evidence="2">The sequence shown here is derived from an EMBL/GenBank/DDBJ whole genome shotgun (WGS) entry which is preliminary data.</text>
</comment>
<gene>
    <name evidence="2" type="ORF">H8730_11460</name>
</gene>
<evidence type="ECO:0000313" key="3">
    <source>
        <dbReference type="Proteomes" id="UP000657006"/>
    </source>
</evidence>